<feature type="region of interest" description="Disordered" evidence="1">
    <location>
        <begin position="67"/>
        <end position="88"/>
    </location>
</feature>
<feature type="compositionally biased region" description="Acidic residues" evidence="1">
    <location>
        <begin position="346"/>
        <end position="360"/>
    </location>
</feature>
<feature type="region of interest" description="Disordered" evidence="1">
    <location>
        <begin position="432"/>
        <end position="467"/>
    </location>
</feature>
<feature type="compositionally biased region" description="Basic residues" evidence="1">
    <location>
        <begin position="134"/>
        <end position="145"/>
    </location>
</feature>
<feature type="compositionally biased region" description="Basic and acidic residues" evidence="1">
    <location>
        <begin position="336"/>
        <end position="345"/>
    </location>
</feature>
<feature type="compositionally biased region" description="Polar residues" evidence="1">
    <location>
        <begin position="149"/>
        <end position="165"/>
    </location>
</feature>
<feature type="compositionally biased region" description="Low complexity" evidence="1">
    <location>
        <begin position="179"/>
        <end position="194"/>
    </location>
</feature>
<keyword evidence="3" id="KW-1185">Reference proteome</keyword>
<sequence length="839" mass="94841">MRRLSISLIGLQPLTRMDCGKEQVPRTSGGSAAGRRRRTRMICFLCAFVDTNRVIAVSLPVRRLPPMTASPAESPKRPQQGFHPLRKALSEPTVVQRIDLRFFSARNRKRSPTTTLEVDEVSLCSSFGDLQKRKRRRLKRRRRKLERAMSTTSESAKSSRNPTIFQNDSEVSFERLIESESSSSSLTSSTNGSTCEKLRVEASPSKEAFITNGSLLRAPEVPKLGESLETLLMEEPVVPKNEMRSPEDQFDPVNYTDDIQAFVLNANLPSNVFEDPFEIEERRSRTEQWVERCSPMMVPTNSSDNEDEQESEDAAIGTQKVFPEVQIEAASGERSLGNEKDRELEEYVSDDEIEEKEDESSIVSSTLDKSSLKNLKFRSRLHLAMEQQAEVDIDNVERFWDYLYDVDNNSKELEKLRGVTPTVERVVTYFTHHGHTKGKSSREKPPTGSPQPATDELDTNTGSNADEHGIVADSAQLTSSEDAEAVNFFRLERITDNVHSEASSLMEDEDESEGGRVVIVDNMEPLPPTTPAPQPQKLKERLFANVATSTADLGDCRGSAVVGDDEGRRHFSGKHDIHSQTEPTHPDMAGYVSPNASYYNYTPSTEDLLSFQNPKQVHSHHKTVSFSAEPSEADAAERSYMRAHDSVSPTRSILKKEDEAQKSIRRFMQFACERLFKDLKLLVTERDRARSAIDILPPTNENLSDSASYFQTKYRQKIEDNKDVLDNKIDEIWKKLCEMPLTDEMAKFINVDDSAQLTMKVRRNLTIRVPTSNNSSFYPTADQRNDIEMASAYAERLAKVRAQMIRRDSESSVVDRRGDSIVDMMSRLSRALEATKFDL</sequence>
<dbReference type="AlphaFoldDB" id="A0A8S1HL11"/>
<evidence type="ECO:0000256" key="1">
    <source>
        <dbReference type="SAM" id="MobiDB-lite"/>
    </source>
</evidence>
<feature type="region of interest" description="Disordered" evidence="1">
    <location>
        <begin position="179"/>
        <end position="199"/>
    </location>
</feature>
<dbReference type="OrthoDB" id="5831400at2759"/>
<dbReference type="EMBL" id="CAJGYM010000058">
    <property type="protein sequence ID" value="CAD6195657.1"/>
    <property type="molecule type" value="Genomic_DNA"/>
</dbReference>
<dbReference type="Proteomes" id="UP000835052">
    <property type="component" value="Unassembled WGS sequence"/>
</dbReference>
<feature type="region of interest" description="Disordered" evidence="1">
    <location>
        <begin position="330"/>
        <end position="362"/>
    </location>
</feature>
<feature type="region of interest" description="Disordered" evidence="1">
    <location>
        <begin position="134"/>
        <end position="165"/>
    </location>
</feature>
<protein>
    <submittedName>
        <fullName evidence="2">Uncharacterized protein</fullName>
    </submittedName>
</protein>
<accession>A0A8S1HL11</accession>
<proteinExistence type="predicted"/>
<reference evidence="2" key="1">
    <citation type="submission" date="2020-10" db="EMBL/GenBank/DDBJ databases">
        <authorList>
            <person name="Kikuchi T."/>
        </authorList>
    </citation>
    <scope>NUCLEOTIDE SEQUENCE</scope>
    <source>
        <strain evidence="2">NKZ352</strain>
    </source>
</reference>
<gene>
    <name evidence="2" type="ORF">CAUJ_LOCUS11576</name>
</gene>
<organism evidence="2 3">
    <name type="scientific">Caenorhabditis auriculariae</name>
    <dbReference type="NCBI Taxonomy" id="2777116"/>
    <lineage>
        <taxon>Eukaryota</taxon>
        <taxon>Metazoa</taxon>
        <taxon>Ecdysozoa</taxon>
        <taxon>Nematoda</taxon>
        <taxon>Chromadorea</taxon>
        <taxon>Rhabditida</taxon>
        <taxon>Rhabditina</taxon>
        <taxon>Rhabditomorpha</taxon>
        <taxon>Rhabditoidea</taxon>
        <taxon>Rhabditidae</taxon>
        <taxon>Peloderinae</taxon>
        <taxon>Caenorhabditis</taxon>
    </lineage>
</organism>
<evidence type="ECO:0000313" key="2">
    <source>
        <dbReference type="EMBL" id="CAD6195657.1"/>
    </source>
</evidence>
<comment type="caution">
    <text evidence="2">The sequence shown here is derived from an EMBL/GenBank/DDBJ whole genome shotgun (WGS) entry which is preliminary data.</text>
</comment>
<name>A0A8S1HL11_9PELO</name>
<evidence type="ECO:0000313" key="3">
    <source>
        <dbReference type="Proteomes" id="UP000835052"/>
    </source>
</evidence>